<organism evidence="2 3">
    <name type="scientific">Phaeodactylibacter luteus</name>
    <dbReference type="NCBI Taxonomy" id="1564516"/>
    <lineage>
        <taxon>Bacteria</taxon>
        <taxon>Pseudomonadati</taxon>
        <taxon>Bacteroidota</taxon>
        <taxon>Saprospiria</taxon>
        <taxon>Saprospirales</taxon>
        <taxon>Haliscomenobacteraceae</taxon>
        <taxon>Phaeodactylibacter</taxon>
    </lineage>
</organism>
<keyword evidence="3" id="KW-1185">Reference proteome</keyword>
<dbReference type="EMBL" id="VOOR01000020">
    <property type="protein sequence ID" value="TXB63001.1"/>
    <property type="molecule type" value="Genomic_DNA"/>
</dbReference>
<name>A0A5C6RKR6_9BACT</name>
<comment type="caution">
    <text evidence="2">The sequence shown here is derived from an EMBL/GenBank/DDBJ whole genome shotgun (WGS) entry which is preliminary data.</text>
</comment>
<dbReference type="AlphaFoldDB" id="A0A5C6RKR6"/>
<dbReference type="OrthoDB" id="1491273at2"/>
<protein>
    <recommendedName>
        <fullName evidence="4">VCBS repeat-containing protein</fullName>
    </recommendedName>
</protein>
<reference evidence="2 3" key="1">
    <citation type="submission" date="2019-08" db="EMBL/GenBank/DDBJ databases">
        <title>Genome of Phaeodactylibacter luteus.</title>
        <authorList>
            <person name="Bowman J.P."/>
        </authorList>
    </citation>
    <scope>NUCLEOTIDE SEQUENCE [LARGE SCALE GENOMIC DNA]</scope>
    <source>
        <strain evidence="2 3">KCTC 42180</strain>
    </source>
</reference>
<evidence type="ECO:0000313" key="3">
    <source>
        <dbReference type="Proteomes" id="UP000321580"/>
    </source>
</evidence>
<proteinExistence type="predicted"/>
<evidence type="ECO:0000313" key="2">
    <source>
        <dbReference type="EMBL" id="TXB63001.1"/>
    </source>
</evidence>
<sequence length="229" mass="25744">MLQQSALSWIIFVALCLSGPALFAQAPENDRADEAYSVSPYPMGNRPASARAAAFIRLFDTENVGNLRVYAARDGELDREYPFKGQAVPERFWDMLPEPYLSELQRRGGTAYAVYRIKGNRGEHYLLRLPTEKGEHTLVLFDLYGEQLGLINVLAYAYCGEKGCRQQDSFLTDLDGDTDLDILTKYAASPRAVPRSVVHLQQNDGGYETVMGWGTAIDLDAYNMRPVFW</sequence>
<evidence type="ECO:0008006" key="4">
    <source>
        <dbReference type="Google" id="ProtNLM"/>
    </source>
</evidence>
<accession>A0A5C6RKR6</accession>
<dbReference type="Proteomes" id="UP000321580">
    <property type="component" value="Unassembled WGS sequence"/>
</dbReference>
<dbReference type="RefSeq" id="WP_147167556.1">
    <property type="nucleotide sequence ID" value="NZ_VOOR01000020.1"/>
</dbReference>
<feature type="chain" id="PRO_5023023616" description="VCBS repeat-containing protein" evidence="1">
    <location>
        <begin position="27"/>
        <end position="229"/>
    </location>
</feature>
<evidence type="ECO:0000256" key="1">
    <source>
        <dbReference type="SAM" id="SignalP"/>
    </source>
</evidence>
<feature type="signal peptide" evidence="1">
    <location>
        <begin position="1"/>
        <end position="26"/>
    </location>
</feature>
<keyword evidence="1" id="KW-0732">Signal</keyword>
<gene>
    <name evidence="2" type="ORF">FRY97_10865</name>
</gene>